<keyword evidence="5" id="KW-1185">Reference proteome</keyword>
<dbReference type="PROSITE" id="PS50297">
    <property type="entry name" value="ANK_REP_REGION"/>
    <property type="match status" value="1"/>
</dbReference>
<reference evidence="4" key="1">
    <citation type="submission" date="2023-01" db="EMBL/GenBank/DDBJ databases">
        <title>Metagenome sequencing of chrysophaentin producing Chrysophaeum taylorii.</title>
        <authorList>
            <person name="Davison J."/>
            <person name="Bewley C."/>
        </authorList>
    </citation>
    <scope>NUCLEOTIDE SEQUENCE</scope>
    <source>
        <strain evidence="4">NIES-1699</strain>
    </source>
</reference>
<dbReference type="PANTHER" id="PTHR24166:SF48">
    <property type="entry name" value="PROTEIN VAPYRIN"/>
    <property type="match status" value="1"/>
</dbReference>
<evidence type="ECO:0000256" key="1">
    <source>
        <dbReference type="ARBA" id="ARBA00022737"/>
    </source>
</evidence>
<dbReference type="Gene3D" id="1.25.40.20">
    <property type="entry name" value="Ankyrin repeat-containing domain"/>
    <property type="match status" value="1"/>
</dbReference>
<keyword evidence="2 3" id="KW-0040">ANK repeat</keyword>
<feature type="repeat" description="ANK" evidence="3">
    <location>
        <begin position="121"/>
        <end position="153"/>
    </location>
</feature>
<name>A0AAD7UE70_9STRA</name>
<dbReference type="SMART" id="SM00248">
    <property type="entry name" value="ANK"/>
    <property type="match status" value="3"/>
</dbReference>
<proteinExistence type="predicted"/>
<evidence type="ECO:0000256" key="2">
    <source>
        <dbReference type="ARBA" id="ARBA00023043"/>
    </source>
</evidence>
<evidence type="ECO:0000313" key="4">
    <source>
        <dbReference type="EMBL" id="KAJ8603431.1"/>
    </source>
</evidence>
<dbReference type="InterPro" id="IPR050889">
    <property type="entry name" value="Dendritic_Spine_Reg/Scaffold"/>
</dbReference>
<keyword evidence="1" id="KW-0677">Repeat</keyword>
<evidence type="ECO:0000313" key="5">
    <source>
        <dbReference type="Proteomes" id="UP001230188"/>
    </source>
</evidence>
<dbReference type="PANTHER" id="PTHR24166">
    <property type="entry name" value="ROLLING PEBBLES, ISOFORM B"/>
    <property type="match status" value="1"/>
</dbReference>
<accession>A0AAD7UE70</accession>
<gene>
    <name evidence="4" type="ORF">CTAYLR_003959</name>
</gene>
<dbReference type="SUPFAM" id="SSF48403">
    <property type="entry name" value="Ankyrin repeat"/>
    <property type="match status" value="1"/>
</dbReference>
<dbReference type="EMBL" id="JAQMWT010000351">
    <property type="protein sequence ID" value="KAJ8603431.1"/>
    <property type="molecule type" value="Genomic_DNA"/>
</dbReference>
<dbReference type="InterPro" id="IPR002110">
    <property type="entry name" value="Ankyrin_rpt"/>
</dbReference>
<dbReference type="PROSITE" id="PS50088">
    <property type="entry name" value="ANK_REPEAT"/>
    <property type="match status" value="1"/>
</dbReference>
<dbReference type="Proteomes" id="UP001230188">
    <property type="component" value="Unassembled WGS sequence"/>
</dbReference>
<organism evidence="4 5">
    <name type="scientific">Chrysophaeum taylorii</name>
    <dbReference type="NCBI Taxonomy" id="2483200"/>
    <lineage>
        <taxon>Eukaryota</taxon>
        <taxon>Sar</taxon>
        <taxon>Stramenopiles</taxon>
        <taxon>Ochrophyta</taxon>
        <taxon>Pelagophyceae</taxon>
        <taxon>Pelagomonadales</taxon>
        <taxon>Pelagomonadaceae</taxon>
        <taxon>Chrysophaeum</taxon>
    </lineage>
</organism>
<sequence>MDAGWCNEMILSCSWFGGVEEYDLVSRDVVPFLQPNEFDRTMDEKDGHVTLMPLLDTETLWHAAEVGDVSAVQRCIEAGVDLDARDEDQYCALLIAAEAGHVDAVAALLAGKAAVDGADAFGRSPLYASAVAGHVDVVKFLVDAGAEVDLRDEDGRTACWASCATRRIERATRTSSNF</sequence>
<evidence type="ECO:0000256" key="3">
    <source>
        <dbReference type="PROSITE-ProRule" id="PRU00023"/>
    </source>
</evidence>
<dbReference type="InterPro" id="IPR036770">
    <property type="entry name" value="Ankyrin_rpt-contain_sf"/>
</dbReference>
<dbReference type="AlphaFoldDB" id="A0AAD7UE70"/>
<dbReference type="Pfam" id="PF12796">
    <property type="entry name" value="Ank_2"/>
    <property type="match status" value="1"/>
</dbReference>
<comment type="caution">
    <text evidence="4">The sequence shown here is derived from an EMBL/GenBank/DDBJ whole genome shotgun (WGS) entry which is preliminary data.</text>
</comment>
<protein>
    <submittedName>
        <fullName evidence="4">Uncharacterized protein</fullName>
    </submittedName>
</protein>